<name>A0A3P7G6X2_WUCBA</name>
<dbReference type="EMBL" id="UYWW01010974">
    <property type="protein sequence ID" value="VDM18272.1"/>
    <property type="molecule type" value="Genomic_DNA"/>
</dbReference>
<evidence type="ECO:0000313" key="2">
    <source>
        <dbReference type="Proteomes" id="UP000270924"/>
    </source>
</evidence>
<dbReference type="AlphaFoldDB" id="A0A3P7G6X2"/>
<organism evidence="1 2">
    <name type="scientific">Wuchereria bancrofti</name>
    <dbReference type="NCBI Taxonomy" id="6293"/>
    <lineage>
        <taxon>Eukaryota</taxon>
        <taxon>Metazoa</taxon>
        <taxon>Ecdysozoa</taxon>
        <taxon>Nematoda</taxon>
        <taxon>Chromadorea</taxon>
        <taxon>Rhabditida</taxon>
        <taxon>Spirurina</taxon>
        <taxon>Spiruromorpha</taxon>
        <taxon>Filarioidea</taxon>
        <taxon>Onchocercidae</taxon>
        <taxon>Wuchereria</taxon>
    </lineage>
</organism>
<dbReference type="Proteomes" id="UP000270924">
    <property type="component" value="Unassembled WGS sequence"/>
</dbReference>
<dbReference type="InParanoid" id="A0A3P7G6X2"/>
<evidence type="ECO:0000313" key="1">
    <source>
        <dbReference type="EMBL" id="VDM18272.1"/>
    </source>
</evidence>
<accession>A0A3P7G6X2</accession>
<proteinExistence type="predicted"/>
<reference evidence="1 2" key="1">
    <citation type="submission" date="2018-11" db="EMBL/GenBank/DDBJ databases">
        <authorList>
            <consortium name="Pathogen Informatics"/>
        </authorList>
    </citation>
    <scope>NUCLEOTIDE SEQUENCE [LARGE SCALE GENOMIC DNA]</scope>
</reference>
<sequence length="135" mass="15216">MDALQGIEEESYHYYVAYGIGSLHHNEERSAMAGRSNQSMCGFPVDRYVLRNLSHTYSELRVGHTPTYLRETAADIDHPQLKFALTSNAFILCLFRSRNFVPSPSETHGFIAGDDEVPPTVEGAKLRLLIKVKNM</sequence>
<keyword evidence="2" id="KW-1185">Reference proteome</keyword>
<protein>
    <submittedName>
        <fullName evidence="1">Uncharacterized protein</fullName>
    </submittedName>
</protein>
<gene>
    <name evidence="1" type="ORF">WBA_LOCUS10057</name>
</gene>